<dbReference type="SMART" id="SM00065">
    <property type="entry name" value="GAF"/>
    <property type="match status" value="1"/>
</dbReference>
<dbReference type="Proteomes" id="UP001501563">
    <property type="component" value="Unassembled WGS sequence"/>
</dbReference>
<dbReference type="InterPro" id="IPR003594">
    <property type="entry name" value="HATPase_dom"/>
</dbReference>
<comment type="caution">
    <text evidence="4">The sequence shown here is derived from an EMBL/GenBank/DDBJ whole genome shotgun (WGS) entry which is preliminary data.</text>
</comment>
<dbReference type="SUPFAM" id="SSF55874">
    <property type="entry name" value="ATPase domain of HSP90 chaperone/DNA topoisomerase II/histidine kinase"/>
    <property type="match status" value="1"/>
</dbReference>
<name>A0ABP7KZT5_9ACTN</name>
<dbReference type="SMART" id="SM00331">
    <property type="entry name" value="PP2C_SIG"/>
    <property type="match status" value="1"/>
</dbReference>
<evidence type="ECO:0000259" key="2">
    <source>
        <dbReference type="SMART" id="SM00065"/>
    </source>
</evidence>
<organism evidence="4 5">
    <name type="scientific">Streptomyces lannensis</name>
    <dbReference type="NCBI Taxonomy" id="766498"/>
    <lineage>
        <taxon>Bacteria</taxon>
        <taxon>Bacillati</taxon>
        <taxon>Actinomycetota</taxon>
        <taxon>Actinomycetes</taxon>
        <taxon>Kitasatosporales</taxon>
        <taxon>Streptomycetaceae</taxon>
        <taxon>Streptomyces</taxon>
    </lineage>
</organism>
<dbReference type="CDD" id="cd16936">
    <property type="entry name" value="HATPase_RsbW-like"/>
    <property type="match status" value="1"/>
</dbReference>
<dbReference type="InterPro" id="IPR001932">
    <property type="entry name" value="PPM-type_phosphatase-like_dom"/>
</dbReference>
<dbReference type="InterPro" id="IPR029016">
    <property type="entry name" value="GAF-like_dom_sf"/>
</dbReference>
<evidence type="ECO:0008006" key="6">
    <source>
        <dbReference type="Google" id="ProtNLM"/>
    </source>
</evidence>
<reference evidence="5" key="1">
    <citation type="journal article" date="2019" name="Int. J. Syst. Evol. Microbiol.">
        <title>The Global Catalogue of Microorganisms (GCM) 10K type strain sequencing project: providing services to taxonomists for standard genome sequencing and annotation.</title>
        <authorList>
            <consortium name="The Broad Institute Genomics Platform"/>
            <consortium name="The Broad Institute Genome Sequencing Center for Infectious Disease"/>
            <person name="Wu L."/>
            <person name="Ma J."/>
        </authorList>
    </citation>
    <scope>NUCLEOTIDE SEQUENCE [LARGE SCALE GENOMIC DNA]</scope>
    <source>
        <strain evidence="5">JCM 16578</strain>
    </source>
</reference>
<proteinExistence type="predicted"/>
<keyword evidence="5" id="KW-1185">Reference proteome</keyword>
<dbReference type="Pfam" id="PF13581">
    <property type="entry name" value="HATPase_c_2"/>
    <property type="match status" value="1"/>
</dbReference>
<feature type="domain" description="PPM-type phosphatase" evidence="3">
    <location>
        <begin position="211"/>
        <end position="442"/>
    </location>
</feature>
<dbReference type="InterPro" id="IPR003018">
    <property type="entry name" value="GAF"/>
</dbReference>
<dbReference type="PANTHER" id="PTHR43156:SF2">
    <property type="entry name" value="STAGE II SPORULATION PROTEIN E"/>
    <property type="match status" value="1"/>
</dbReference>
<protein>
    <recommendedName>
        <fullName evidence="6">Magnesium or manganese-dependent protein phosphatase</fullName>
    </recommendedName>
</protein>
<accession>A0ABP7KZT5</accession>
<keyword evidence="1" id="KW-0378">Hydrolase</keyword>
<dbReference type="Pfam" id="PF07228">
    <property type="entry name" value="SpoIIE"/>
    <property type="match status" value="1"/>
</dbReference>
<dbReference type="Gene3D" id="3.60.40.10">
    <property type="entry name" value="PPM-type phosphatase domain"/>
    <property type="match status" value="1"/>
</dbReference>
<dbReference type="Gene3D" id="3.30.450.40">
    <property type="match status" value="1"/>
</dbReference>
<evidence type="ECO:0000256" key="1">
    <source>
        <dbReference type="ARBA" id="ARBA00022801"/>
    </source>
</evidence>
<dbReference type="SUPFAM" id="SSF55781">
    <property type="entry name" value="GAF domain-like"/>
    <property type="match status" value="1"/>
</dbReference>
<dbReference type="Gene3D" id="3.30.565.10">
    <property type="entry name" value="Histidine kinase-like ATPase, C-terminal domain"/>
    <property type="match status" value="1"/>
</dbReference>
<feature type="domain" description="GAF" evidence="2">
    <location>
        <begin position="15"/>
        <end position="191"/>
    </location>
</feature>
<evidence type="ECO:0000313" key="5">
    <source>
        <dbReference type="Proteomes" id="UP001501563"/>
    </source>
</evidence>
<dbReference type="Pfam" id="PF01590">
    <property type="entry name" value="GAF"/>
    <property type="match status" value="1"/>
</dbReference>
<sequence length="556" mass="59675">MIARSPSELENLASDTGTDMFRTAENLAEAAVPELGDIVTVELLELTLRGEVPPPGALCGSTPLRRAAFRSLRGASGARPAYAVGDMIPNPPTTPYRQTLAHLRPRLIRELNDDSLWLARDSARARVMREARVRSLVVVPLVVQGAVLGLVALCRQADSAPYDAGDLQAAATFAERAALCIDLVRRRIQERARARLLQRALLPEALPSLSALEAARSHVPVEGSGGEWFDIIPLSGARVALVVGATEGEGADTAVGMSQLRAMILTLALQDLAPDEILSSLDEVASRLDREHEAHLQHPFGLKYVGSSCICVVYDPVTAHCSLSRAGDADLVVVHPDGTVNSPVLASHPPLGAGGQPFEATEIDVYSGSILLLNSGGDNAPLSDAQTTAEHLHEMLSRPGPDAQEILEAVRWDVSPGHEPAVLVTRTRALDTDNVATRSLPPHAAAVAAARRWTGRQLARWMLNELAYPTALIVSELVTNAIRYSTGPVELRLINDDRTLICEVSDTSSTAPHLREPERCDESGRGLFIVAQLAQHQGTRYTASGKTVWTEQDLPT</sequence>
<dbReference type="InterPro" id="IPR036890">
    <property type="entry name" value="HATPase_C_sf"/>
</dbReference>
<dbReference type="PANTHER" id="PTHR43156">
    <property type="entry name" value="STAGE II SPORULATION PROTEIN E-RELATED"/>
    <property type="match status" value="1"/>
</dbReference>
<evidence type="ECO:0000313" key="4">
    <source>
        <dbReference type="EMBL" id="GAA3890010.1"/>
    </source>
</evidence>
<dbReference type="InterPro" id="IPR052016">
    <property type="entry name" value="Bact_Sigma-Reg"/>
</dbReference>
<dbReference type="InterPro" id="IPR036457">
    <property type="entry name" value="PPM-type-like_dom_sf"/>
</dbReference>
<gene>
    <name evidence="4" type="ORF">GCM10022207_66890</name>
</gene>
<dbReference type="EMBL" id="BAAAZA010000026">
    <property type="protein sequence ID" value="GAA3890010.1"/>
    <property type="molecule type" value="Genomic_DNA"/>
</dbReference>
<evidence type="ECO:0000259" key="3">
    <source>
        <dbReference type="SMART" id="SM00331"/>
    </source>
</evidence>